<dbReference type="SUPFAM" id="SSF53706">
    <property type="entry name" value="Formate dehydrogenase/DMSO reductase, domains 1-3"/>
    <property type="match status" value="1"/>
</dbReference>
<dbReference type="SMART" id="SM00926">
    <property type="entry name" value="Molybdop_Fe4S4"/>
    <property type="match status" value="1"/>
</dbReference>
<dbReference type="PANTHER" id="PTHR43598:SF1">
    <property type="entry name" value="FORMATE DEHYDROGENASE-O MAJOR SUBUNIT"/>
    <property type="match status" value="1"/>
</dbReference>
<dbReference type="Gene3D" id="3.40.50.740">
    <property type="match status" value="2"/>
</dbReference>
<keyword evidence="4" id="KW-0004">4Fe-4S</keyword>
<evidence type="ECO:0000256" key="5">
    <source>
        <dbReference type="ARBA" id="ARBA00022723"/>
    </source>
</evidence>
<reference evidence="13" key="1">
    <citation type="journal article" date="2019" name="Int. J. Syst. Evol. Microbiol.">
        <title>The Global Catalogue of Microorganisms (GCM) 10K type strain sequencing project: providing services to taxonomists for standard genome sequencing and annotation.</title>
        <authorList>
            <consortium name="The Broad Institute Genomics Platform"/>
            <consortium name="The Broad Institute Genome Sequencing Center for Infectious Disease"/>
            <person name="Wu L."/>
            <person name="Ma J."/>
        </authorList>
    </citation>
    <scope>NUCLEOTIDE SEQUENCE [LARGE SCALE GENOMIC DNA]</scope>
    <source>
        <strain evidence="13">JCM 10673</strain>
    </source>
</reference>
<gene>
    <name evidence="12" type="ORF">GCM10009549_18020</name>
</gene>
<evidence type="ECO:0000256" key="9">
    <source>
        <dbReference type="ARBA" id="ARBA00023014"/>
    </source>
</evidence>
<evidence type="ECO:0000256" key="8">
    <source>
        <dbReference type="ARBA" id="ARBA00023004"/>
    </source>
</evidence>
<dbReference type="Proteomes" id="UP001501005">
    <property type="component" value="Unassembled WGS sequence"/>
</dbReference>
<evidence type="ECO:0000256" key="1">
    <source>
        <dbReference type="ARBA" id="ARBA00001966"/>
    </source>
</evidence>
<evidence type="ECO:0000313" key="12">
    <source>
        <dbReference type="EMBL" id="GAA0909536.1"/>
    </source>
</evidence>
<dbReference type="PANTHER" id="PTHR43598">
    <property type="entry name" value="TUNGSTEN-CONTAINING FORMYLMETHANOFURAN DEHYDROGENASE 2 SUBUNIT B"/>
    <property type="match status" value="1"/>
</dbReference>
<accession>A0ABP3YXE6</accession>
<comment type="cofactor">
    <cofactor evidence="1">
        <name>[4Fe-4S] cluster</name>
        <dbReference type="ChEBI" id="CHEBI:49883"/>
    </cofactor>
</comment>
<dbReference type="CDD" id="cd02778">
    <property type="entry name" value="MopB_CT_Thiosulfate-R-like"/>
    <property type="match status" value="1"/>
</dbReference>
<evidence type="ECO:0000256" key="7">
    <source>
        <dbReference type="ARBA" id="ARBA00023002"/>
    </source>
</evidence>
<dbReference type="EMBL" id="BAAAHG010000010">
    <property type="protein sequence ID" value="GAA0909536.1"/>
    <property type="molecule type" value="Genomic_DNA"/>
</dbReference>
<dbReference type="Gene3D" id="3.40.228.10">
    <property type="entry name" value="Dimethylsulfoxide Reductase, domain 2"/>
    <property type="match status" value="1"/>
</dbReference>
<dbReference type="PROSITE" id="PS51669">
    <property type="entry name" value="4FE4S_MOW_BIS_MGD"/>
    <property type="match status" value="1"/>
</dbReference>
<feature type="domain" description="4Fe-4S Mo/W bis-MGD-type" evidence="11">
    <location>
        <begin position="91"/>
        <end position="147"/>
    </location>
</feature>
<evidence type="ECO:0000256" key="3">
    <source>
        <dbReference type="ARBA" id="ARBA00010312"/>
    </source>
</evidence>
<dbReference type="InterPro" id="IPR009010">
    <property type="entry name" value="Asp_de-COase-like_dom_sf"/>
</dbReference>
<evidence type="ECO:0000256" key="2">
    <source>
        <dbReference type="ARBA" id="ARBA00004196"/>
    </source>
</evidence>
<keyword evidence="5" id="KW-0479">Metal-binding</keyword>
<comment type="subcellular location">
    <subcellularLocation>
        <location evidence="2">Cell envelope</location>
    </subcellularLocation>
</comment>
<organism evidence="12 13">
    <name type="scientific">Streptomyces thermoalcalitolerans</name>
    <dbReference type="NCBI Taxonomy" id="65605"/>
    <lineage>
        <taxon>Bacteria</taxon>
        <taxon>Bacillati</taxon>
        <taxon>Actinomycetota</taxon>
        <taxon>Actinomycetes</taxon>
        <taxon>Kitasatosporales</taxon>
        <taxon>Streptomycetaceae</taxon>
        <taxon>Streptomyces</taxon>
    </lineage>
</organism>
<keyword evidence="13" id="KW-1185">Reference proteome</keyword>
<protein>
    <submittedName>
        <fullName evidence="12">Molybdopterin-dependent oxidoreductase</fullName>
    </submittedName>
</protein>
<dbReference type="Gene3D" id="2.40.40.20">
    <property type="match status" value="1"/>
</dbReference>
<keyword evidence="8" id="KW-0408">Iron</keyword>
<evidence type="ECO:0000256" key="10">
    <source>
        <dbReference type="SAM" id="MobiDB-lite"/>
    </source>
</evidence>
<dbReference type="Pfam" id="PF04879">
    <property type="entry name" value="Molybdop_Fe4S4"/>
    <property type="match status" value="1"/>
</dbReference>
<dbReference type="PROSITE" id="PS51318">
    <property type="entry name" value="TAT"/>
    <property type="match status" value="1"/>
</dbReference>
<dbReference type="InterPro" id="IPR006656">
    <property type="entry name" value="Mopterin_OxRdtase"/>
</dbReference>
<evidence type="ECO:0000256" key="4">
    <source>
        <dbReference type="ARBA" id="ARBA00022485"/>
    </source>
</evidence>
<evidence type="ECO:0000313" key="13">
    <source>
        <dbReference type="Proteomes" id="UP001501005"/>
    </source>
</evidence>
<feature type="region of interest" description="Disordered" evidence="10">
    <location>
        <begin position="1"/>
        <end position="20"/>
    </location>
</feature>
<keyword evidence="6" id="KW-0732">Signal</keyword>
<proteinExistence type="inferred from homology"/>
<comment type="similarity">
    <text evidence="3">Belongs to the prokaryotic molybdopterin-containing oxidoreductase family.</text>
</comment>
<evidence type="ECO:0000259" key="11">
    <source>
        <dbReference type="PROSITE" id="PS51669"/>
    </source>
</evidence>
<evidence type="ECO:0000256" key="6">
    <source>
        <dbReference type="ARBA" id="ARBA00022729"/>
    </source>
</evidence>
<dbReference type="InterPro" id="IPR006311">
    <property type="entry name" value="TAT_signal"/>
</dbReference>
<name>A0ABP3YXE6_9ACTN</name>
<dbReference type="Pfam" id="PF00384">
    <property type="entry name" value="Molybdopterin"/>
    <property type="match status" value="1"/>
</dbReference>
<sequence length="863" mass="94477">MCAHGPGIAVPTSSRTVRKDPQLAMKSDQYGLSRRGFVRGSVIGGAGLGAPALLPVLSTHAADGPAAADATASGGAPRAAFTDRAAALSPDRTVATACQFCNSNCRLHVDLKAGRILAVRGEDKDPVQQGQVCVKAELMPQLVYNAERLTRPLRRVSGAKGSPSSKFEAISWDEALRTIAGKLLALRDAGQAHTIANRTTGRLPRGTGSLVARLFAMLGSPNNTDVGPVCNDAGGNALAATFGLGTFTNGYGIDGATGRDDLGSARHYLLLGTNQAETHPVTFDYLLRSRKRTKATLTVVDPRLTPTGAVADRWVAPKPHTDFALLLAMLHHIVEEGLYDKTFVERWVVGFDELRTHLRKHRYTPTWAAKVTGLDAATIREMAKEYATAKPAAIFCNAGISHQLGAFDTYRVAAFLAAVTGNIGRPGGGCNFMHNTWPGDLHLPPLKAEVPERREALPVGPDYFAESILTGRPYRLRAVITQGNPLVSSANTTKVKKAFEQLDFYVYTGLFMEEAAYYADIILPVCSGLEMEGVYMRRDDRAVRWQEQVVDRVGESRPDWEIWIGLAHALAELDTRRPAAEWREAFPKRWMDYKELWDDFVAHTPGMGGMTRARMRKRAEPLRWPCPTPEHPGVSTLYLDHPSWYEAAESLDPAHRGKRFLTPSGKVELFTPELEKKLAVTGHSALPVFYTHPEVTGRNPTLAYSRTFVTNPVNPQAVTHPVRLGVPGDDAVHRAFPLMGMTGRPSVVHFAEVTHWTPTGKQLNGIRFIQIHPDTARRAGIRDGDDVRVESPRGSVTGTALLWRGIRPDTVFVPNTFGPAQKAGDLFDDPRYEAANTLLDDRYYDNLSGQQAFKCFACRVVKT</sequence>
<dbReference type="Pfam" id="PF01568">
    <property type="entry name" value="Molydop_binding"/>
    <property type="match status" value="1"/>
</dbReference>
<keyword evidence="9" id="KW-0411">Iron-sulfur</keyword>
<dbReference type="Gene3D" id="2.20.25.90">
    <property type="entry name" value="ADC-like domains"/>
    <property type="match status" value="1"/>
</dbReference>
<keyword evidence="7" id="KW-0560">Oxidoreductase</keyword>
<dbReference type="InterPro" id="IPR006963">
    <property type="entry name" value="Mopterin_OxRdtase_4Fe-4S_dom"/>
</dbReference>
<comment type="caution">
    <text evidence="12">The sequence shown here is derived from an EMBL/GenBank/DDBJ whole genome shotgun (WGS) entry which is preliminary data.</text>
</comment>
<dbReference type="InterPro" id="IPR006657">
    <property type="entry name" value="MoPterin_dinucl-bd_dom"/>
</dbReference>
<dbReference type="SUPFAM" id="SSF50692">
    <property type="entry name" value="ADC-like"/>
    <property type="match status" value="1"/>
</dbReference>